<reference evidence="2 4" key="1">
    <citation type="journal article" date="2017" name="Nature">
        <title>The sunflower genome provides insights into oil metabolism, flowering and Asterid evolution.</title>
        <authorList>
            <person name="Badouin H."/>
            <person name="Gouzy J."/>
            <person name="Grassa C.J."/>
            <person name="Murat F."/>
            <person name="Staton S.E."/>
            <person name="Cottret L."/>
            <person name="Lelandais-Briere C."/>
            <person name="Owens G.L."/>
            <person name="Carrere S."/>
            <person name="Mayjonade B."/>
            <person name="Legrand L."/>
            <person name="Gill N."/>
            <person name="Kane N.C."/>
            <person name="Bowers J.E."/>
            <person name="Hubner S."/>
            <person name="Bellec A."/>
            <person name="Berard A."/>
            <person name="Berges H."/>
            <person name="Blanchet N."/>
            <person name="Boniface M.C."/>
            <person name="Brunel D."/>
            <person name="Catrice O."/>
            <person name="Chaidir N."/>
            <person name="Claudel C."/>
            <person name="Donnadieu C."/>
            <person name="Faraut T."/>
            <person name="Fievet G."/>
            <person name="Helmstetter N."/>
            <person name="King M."/>
            <person name="Knapp S.J."/>
            <person name="Lai Z."/>
            <person name="Le Paslier M.C."/>
            <person name="Lippi Y."/>
            <person name="Lorenzon L."/>
            <person name="Mandel J.R."/>
            <person name="Marage G."/>
            <person name="Marchand G."/>
            <person name="Marquand E."/>
            <person name="Bret-Mestries E."/>
            <person name="Morien E."/>
            <person name="Nambeesan S."/>
            <person name="Nguyen T."/>
            <person name="Pegot-Espagnet P."/>
            <person name="Pouilly N."/>
            <person name="Raftis F."/>
            <person name="Sallet E."/>
            <person name="Schiex T."/>
            <person name="Thomas J."/>
            <person name="Vandecasteele C."/>
            <person name="Vares D."/>
            <person name="Vear F."/>
            <person name="Vautrin S."/>
            <person name="Crespi M."/>
            <person name="Mangin B."/>
            <person name="Burke J.M."/>
            <person name="Salse J."/>
            <person name="Munos S."/>
            <person name="Vincourt P."/>
            <person name="Rieseberg L.H."/>
            <person name="Langlade N.B."/>
        </authorList>
    </citation>
    <scope>NUCLEOTIDE SEQUENCE [LARGE SCALE GENOMIC DNA]</scope>
    <source>
        <strain evidence="4">cv. SF193</strain>
        <tissue evidence="2">Leaves</tissue>
    </source>
</reference>
<reference evidence="2" key="3">
    <citation type="submission" date="2020-06" db="EMBL/GenBank/DDBJ databases">
        <title>Helianthus annuus Genome sequencing and assembly Release 2.</title>
        <authorList>
            <person name="Gouzy J."/>
            <person name="Langlade N."/>
            <person name="Munos S."/>
        </authorList>
    </citation>
    <scope>NUCLEOTIDE SEQUENCE</scope>
    <source>
        <tissue evidence="2">Leaves</tissue>
    </source>
</reference>
<protein>
    <submittedName>
        <fullName evidence="3">Uncharacterized protein</fullName>
    </submittedName>
</protein>
<dbReference type="PANTHER" id="PTHR33384:SF22">
    <property type="match status" value="1"/>
</dbReference>
<evidence type="ECO:0000313" key="4">
    <source>
        <dbReference type="Proteomes" id="UP000215914"/>
    </source>
</evidence>
<proteinExistence type="predicted"/>
<gene>
    <name evidence="3" type="ORF">HannXRQ_Chr08g0226061</name>
    <name evidence="2" type="ORF">HanXRQr2_Chr08g0341771</name>
</gene>
<dbReference type="OMA" id="RQASHQM"/>
<keyword evidence="4" id="KW-1185">Reference proteome</keyword>
<dbReference type="Proteomes" id="UP000215914">
    <property type="component" value="Chromosome 8"/>
</dbReference>
<dbReference type="Gramene" id="mRNA:HanXRQr2_Chr08g0341771">
    <property type="protein sequence ID" value="mRNA:HanXRQr2_Chr08g0341771"/>
    <property type="gene ID" value="HanXRQr2_Chr08g0341771"/>
</dbReference>
<accession>A0A251U7G0</accession>
<sequence length="151" mass="16391">MMNRFVFANQQQNNNTAGETMNDVVCPKPRRLRLLNESIISSSSSSAHIHQTESNSRTELLDMILTKECYDGEKVDNPVPSSPPFFCGSPPNRASNPLVQDALFGKEDPNPFSHAFEASPSSSARGSCARGQKHPAVRVVGFNSRGISAVA</sequence>
<evidence type="ECO:0000313" key="2">
    <source>
        <dbReference type="EMBL" id="KAF5795615.1"/>
    </source>
</evidence>
<dbReference type="AlphaFoldDB" id="A0A251U7G0"/>
<feature type="region of interest" description="Disordered" evidence="1">
    <location>
        <begin position="109"/>
        <end position="130"/>
    </location>
</feature>
<name>A0A251U7G0_HELAN</name>
<dbReference type="OrthoDB" id="902328at2759"/>
<dbReference type="EMBL" id="CM007897">
    <property type="protein sequence ID" value="OTG18712.1"/>
    <property type="molecule type" value="Genomic_DNA"/>
</dbReference>
<evidence type="ECO:0000313" key="3">
    <source>
        <dbReference type="EMBL" id="OTG18712.1"/>
    </source>
</evidence>
<evidence type="ECO:0000256" key="1">
    <source>
        <dbReference type="SAM" id="MobiDB-lite"/>
    </source>
</evidence>
<organism evidence="3 4">
    <name type="scientific">Helianthus annuus</name>
    <name type="common">Common sunflower</name>
    <dbReference type="NCBI Taxonomy" id="4232"/>
    <lineage>
        <taxon>Eukaryota</taxon>
        <taxon>Viridiplantae</taxon>
        <taxon>Streptophyta</taxon>
        <taxon>Embryophyta</taxon>
        <taxon>Tracheophyta</taxon>
        <taxon>Spermatophyta</taxon>
        <taxon>Magnoliopsida</taxon>
        <taxon>eudicotyledons</taxon>
        <taxon>Gunneridae</taxon>
        <taxon>Pentapetalae</taxon>
        <taxon>asterids</taxon>
        <taxon>campanulids</taxon>
        <taxon>Asterales</taxon>
        <taxon>Asteraceae</taxon>
        <taxon>Asteroideae</taxon>
        <taxon>Heliantheae alliance</taxon>
        <taxon>Heliantheae</taxon>
        <taxon>Helianthus</taxon>
    </lineage>
</organism>
<dbReference type="PANTHER" id="PTHR33384">
    <property type="entry name" value="EXPRESSED PROTEIN"/>
    <property type="match status" value="1"/>
</dbReference>
<dbReference type="InParanoid" id="A0A251U7G0"/>
<reference evidence="3" key="2">
    <citation type="submission" date="2017-02" db="EMBL/GenBank/DDBJ databases">
        <title>Sunflower complete genome.</title>
        <authorList>
            <person name="Langlade N."/>
            <person name="Munos S."/>
        </authorList>
    </citation>
    <scope>NUCLEOTIDE SEQUENCE [LARGE SCALE GENOMIC DNA]</scope>
    <source>
        <tissue evidence="3">Leaves</tissue>
    </source>
</reference>
<dbReference type="EMBL" id="MNCJ02000323">
    <property type="protein sequence ID" value="KAF5795615.1"/>
    <property type="molecule type" value="Genomic_DNA"/>
</dbReference>